<dbReference type="CDD" id="cd00051">
    <property type="entry name" value="EFh"/>
    <property type="match status" value="1"/>
</dbReference>
<dbReference type="PROSITE" id="PS50222">
    <property type="entry name" value="EF_HAND_2"/>
    <property type="match status" value="2"/>
</dbReference>
<comment type="caution">
    <text evidence="4">The sequence shown here is derived from an EMBL/GenBank/DDBJ whole genome shotgun (WGS) entry which is preliminary data.</text>
</comment>
<feature type="domain" description="EF-hand" evidence="3">
    <location>
        <begin position="26"/>
        <end position="61"/>
    </location>
</feature>
<keyword evidence="5" id="KW-1185">Reference proteome</keyword>
<dbReference type="GO" id="GO:0005509">
    <property type="term" value="F:calcium ion binding"/>
    <property type="evidence" value="ECO:0007669"/>
    <property type="project" value="InterPro"/>
</dbReference>
<dbReference type="AlphaFoldDB" id="A0AAU9ILF4"/>
<evidence type="ECO:0000313" key="5">
    <source>
        <dbReference type="Proteomes" id="UP001162131"/>
    </source>
</evidence>
<dbReference type="EMBL" id="CAJZBQ010000015">
    <property type="protein sequence ID" value="CAG9316384.1"/>
    <property type="molecule type" value="Genomic_DNA"/>
</dbReference>
<dbReference type="InterPro" id="IPR002048">
    <property type="entry name" value="EF_hand_dom"/>
</dbReference>
<dbReference type="Pfam" id="PF13499">
    <property type="entry name" value="EF-hand_7"/>
    <property type="match status" value="1"/>
</dbReference>
<dbReference type="Gene3D" id="1.10.238.10">
    <property type="entry name" value="EF-hand"/>
    <property type="match status" value="1"/>
</dbReference>
<protein>
    <recommendedName>
        <fullName evidence="3">EF-hand domain-containing protein</fullName>
    </recommendedName>
</protein>
<reference evidence="4" key="1">
    <citation type="submission" date="2021-09" db="EMBL/GenBank/DDBJ databases">
        <authorList>
            <consortium name="AG Swart"/>
            <person name="Singh M."/>
            <person name="Singh A."/>
            <person name="Seah K."/>
            <person name="Emmerich C."/>
        </authorList>
    </citation>
    <scope>NUCLEOTIDE SEQUENCE</scope>
    <source>
        <strain evidence="4">ATCC30299</strain>
    </source>
</reference>
<dbReference type="SUPFAM" id="SSF47473">
    <property type="entry name" value="EF-hand"/>
    <property type="match status" value="1"/>
</dbReference>
<dbReference type="PROSITE" id="PS00018">
    <property type="entry name" value="EF_HAND_1"/>
    <property type="match status" value="2"/>
</dbReference>
<dbReference type="InterPro" id="IPR050145">
    <property type="entry name" value="Centrin_CML-like"/>
</dbReference>
<dbReference type="Proteomes" id="UP001162131">
    <property type="component" value="Unassembled WGS sequence"/>
</dbReference>
<dbReference type="PANTHER" id="PTHR23050">
    <property type="entry name" value="CALCIUM BINDING PROTEIN"/>
    <property type="match status" value="1"/>
</dbReference>
<dbReference type="InterPro" id="IPR018247">
    <property type="entry name" value="EF_Hand_1_Ca_BS"/>
</dbReference>
<accession>A0AAU9ILF4</accession>
<evidence type="ECO:0000259" key="3">
    <source>
        <dbReference type="PROSITE" id="PS50222"/>
    </source>
</evidence>
<name>A0AAU9ILF4_9CILI</name>
<evidence type="ECO:0000313" key="4">
    <source>
        <dbReference type="EMBL" id="CAG9316384.1"/>
    </source>
</evidence>
<proteinExistence type="predicted"/>
<dbReference type="SMART" id="SM00054">
    <property type="entry name" value="EFh"/>
    <property type="match status" value="2"/>
</dbReference>
<feature type="domain" description="EF-hand" evidence="3">
    <location>
        <begin position="63"/>
        <end position="97"/>
    </location>
</feature>
<evidence type="ECO:0000256" key="1">
    <source>
        <dbReference type="ARBA" id="ARBA00022737"/>
    </source>
</evidence>
<dbReference type="FunFam" id="1.10.238.10:FF:000001">
    <property type="entry name" value="Calmodulin 1"/>
    <property type="match status" value="1"/>
</dbReference>
<evidence type="ECO:0000256" key="2">
    <source>
        <dbReference type="ARBA" id="ARBA00022837"/>
    </source>
</evidence>
<dbReference type="InterPro" id="IPR011992">
    <property type="entry name" value="EF-hand-dom_pair"/>
</dbReference>
<organism evidence="4 5">
    <name type="scientific">Blepharisma stoltei</name>
    <dbReference type="NCBI Taxonomy" id="1481888"/>
    <lineage>
        <taxon>Eukaryota</taxon>
        <taxon>Sar</taxon>
        <taxon>Alveolata</taxon>
        <taxon>Ciliophora</taxon>
        <taxon>Postciliodesmatophora</taxon>
        <taxon>Heterotrichea</taxon>
        <taxon>Heterotrichida</taxon>
        <taxon>Blepharismidae</taxon>
        <taxon>Blepharisma</taxon>
    </lineage>
</organism>
<keyword evidence="1" id="KW-0677">Repeat</keyword>
<keyword evidence="2" id="KW-0106">Calcium</keyword>
<sequence length="97" mass="11492">MARHLQLSQEELERVTKLMSEFYDHRDDSKLHDLFRLFDLNGNGTIEATELQAVMSQVSGERIPEEEIRDMIREADANKNGVIEFNEFIEVMRRHRD</sequence>
<gene>
    <name evidence="4" type="ORF">BSTOLATCC_MIC15815</name>
</gene>